<sequence length="64" mass="7645">MAHFVIPVRASSDRIPEFGGDIKNKPIKQREETFYTHLNFMLKKYFENDNIYASRRLCLFTTMN</sequence>
<accession>A0A915JB68</accession>
<keyword evidence="1" id="KW-1185">Reference proteome</keyword>
<dbReference type="Proteomes" id="UP000887565">
    <property type="component" value="Unplaced"/>
</dbReference>
<evidence type="ECO:0000313" key="2">
    <source>
        <dbReference type="WBParaSite" id="nRc.2.0.1.t23402-RA"/>
    </source>
</evidence>
<dbReference type="WBParaSite" id="nRc.2.0.1.t23402-RA">
    <property type="protein sequence ID" value="nRc.2.0.1.t23402-RA"/>
    <property type="gene ID" value="nRc.2.0.1.g23402"/>
</dbReference>
<organism evidence="1 2">
    <name type="scientific">Romanomermis culicivorax</name>
    <name type="common">Nematode worm</name>
    <dbReference type="NCBI Taxonomy" id="13658"/>
    <lineage>
        <taxon>Eukaryota</taxon>
        <taxon>Metazoa</taxon>
        <taxon>Ecdysozoa</taxon>
        <taxon>Nematoda</taxon>
        <taxon>Enoplea</taxon>
        <taxon>Dorylaimia</taxon>
        <taxon>Mermithida</taxon>
        <taxon>Mermithoidea</taxon>
        <taxon>Mermithidae</taxon>
        <taxon>Romanomermis</taxon>
    </lineage>
</organism>
<protein>
    <submittedName>
        <fullName evidence="2">Uncharacterized protein</fullName>
    </submittedName>
</protein>
<evidence type="ECO:0000313" key="1">
    <source>
        <dbReference type="Proteomes" id="UP000887565"/>
    </source>
</evidence>
<proteinExistence type="predicted"/>
<reference evidence="2" key="1">
    <citation type="submission" date="2022-11" db="UniProtKB">
        <authorList>
            <consortium name="WormBaseParasite"/>
        </authorList>
    </citation>
    <scope>IDENTIFICATION</scope>
</reference>
<name>A0A915JB68_ROMCU</name>
<dbReference type="AlphaFoldDB" id="A0A915JB68"/>